<keyword evidence="3" id="KW-0597">Phosphoprotein</keyword>
<evidence type="ECO:0000256" key="7">
    <source>
        <dbReference type="ARBA" id="ARBA00022840"/>
    </source>
</evidence>
<feature type="transmembrane region" description="Helical" evidence="9">
    <location>
        <begin position="151"/>
        <end position="173"/>
    </location>
</feature>
<evidence type="ECO:0000256" key="8">
    <source>
        <dbReference type="ARBA" id="ARBA00023012"/>
    </source>
</evidence>
<dbReference type="InterPro" id="IPR036097">
    <property type="entry name" value="HisK_dim/P_sf"/>
</dbReference>
<evidence type="ECO:0000313" key="11">
    <source>
        <dbReference type="EMBL" id="KKU20731.1"/>
    </source>
</evidence>
<dbReference type="GO" id="GO:0007234">
    <property type="term" value="P:osmosensory signaling via phosphorelay pathway"/>
    <property type="evidence" value="ECO:0007669"/>
    <property type="project" value="TreeGrafter"/>
</dbReference>
<evidence type="ECO:0000256" key="9">
    <source>
        <dbReference type="SAM" id="Phobius"/>
    </source>
</evidence>
<keyword evidence="5" id="KW-0547">Nucleotide-binding</keyword>
<keyword evidence="9" id="KW-1133">Transmembrane helix</keyword>
<evidence type="ECO:0000259" key="10">
    <source>
        <dbReference type="PROSITE" id="PS50109"/>
    </source>
</evidence>
<dbReference type="InterPro" id="IPR003594">
    <property type="entry name" value="HATPase_dom"/>
</dbReference>
<organism evidence="11 12">
    <name type="scientific">Candidatus Nomurabacteria bacterium GW2011_GWA1_46_11</name>
    <dbReference type="NCBI Taxonomy" id="1618732"/>
    <lineage>
        <taxon>Bacteria</taxon>
        <taxon>Candidatus Nomuraibacteriota</taxon>
    </lineage>
</organism>
<dbReference type="PANTHER" id="PTHR42878">
    <property type="entry name" value="TWO-COMPONENT HISTIDINE KINASE"/>
    <property type="match status" value="1"/>
</dbReference>
<dbReference type="Proteomes" id="UP000034107">
    <property type="component" value="Unassembled WGS sequence"/>
</dbReference>
<feature type="transmembrane region" description="Helical" evidence="9">
    <location>
        <begin position="111"/>
        <end position="131"/>
    </location>
</feature>
<dbReference type="InterPro" id="IPR050351">
    <property type="entry name" value="BphY/WalK/GraS-like"/>
</dbReference>
<reference evidence="11 12" key="1">
    <citation type="journal article" date="2015" name="Nature">
        <title>rRNA introns, odd ribosomes, and small enigmatic genomes across a large radiation of phyla.</title>
        <authorList>
            <person name="Brown C.T."/>
            <person name="Hug L.A."/>
            <person name="Thomas B.C."/>
            <person name="Sharon I."/>
            <person name="Castelle C.J."/>
            <person name="Singh A."/>
            <person name="Wilkins M.J."/>
            <person name="Williams K.H."/>
            <person name="Banfield J.F."/>
        </authorList>
    </citation>
    <scope>NUCLEOTIDE SEQUENCE [LARGE SCALE GENOMIC DNA]</scope>
</reference>
<dbReference type="GO" id="GO:0005524">
    <property type="term" value="F:ATP binding"/>
    <property type="evidence" value="ECO:0007669"/>
    <property type="project" value="UniProtKB-KW"/>
</dbReference>
<dbReference type="PRINTS" id="PR00344">
    <property type="entry name" value="BCTRLSENSOR"/>
</dbReference>
<feature type="transmembrane region" description="Helical" evidence="9">
    <location>
        <begin position="185"/>
        <end position="207"/>
    </location>
</feature>
<keyword evidence="6 11" id="KW-0418">Kinase</keyword>
<feature type="transmembrane region" description="Helical" evidence="9">
    <location>
        <begin position="80"/>
        <end position="99"/>
    </location>
</feature>
<keyword evidence="9" id="KW-0472">Membrane</keyword>
<dbReference type="FunFam" id="3.30.565.10:FF:000006">
    <property type="entry name" value="Sensor histidine kinase WalK"/>
    <property type="match status" value="1"/>
</dbReference>
<evidence type="ECO:0000256" key="5">
    <source>
        <dbReference type="ARBA" id="ARBA00022741"/>
    </source>
</evidence>
<dbReference type="SMART" id="SM00388">
    <property type="entry name" value="HisKA"/>
    <property type="match status" value="1"/>
</dbReference>
<dbReference type="EC" id="2.7.13.3" evidence="2"/>
<feature type="transmembrane region" description="Helical" evidence="9">
    <location>
        <begin position="14"/>
        <end position="34"/>
    </location>
</feature>
<keyword evidence="7" id="KW-0067">ATP-binding</keyword>
<dbReference type="PANTHER" id="PTHR42878:SF7">
    <property type="entry name" value="SENSOR HISTIDINE KINASE GLRK"/>
    <property type="match status" value="1"/>
</dbReference>
<dbReference type="Pfam" id="PF00512">
    <property type="entry name" value="HisKA"/>
    <property type="match status" value="1"/>
</dbReference>
<comment type="catalytic activity">
    <reaction evidence="1">
        <text>ATP + protein L-histidine = ADP + protein N-phospho-L-histidine.</text>
        <dbReference type="EC" id="2.7.13.3"/>
    </reaction>
</comment>
<feature type="domain" description="Histidine kinase" evidence="10">
    <location>
        <begin position="319"/>
        <end position="549"/>
    </location>
</feature>
<dbReference type="InterPro" id="IPR005467">
    <property type="entry name" value="His_kinase_dom"/>
</dbReference>
<feature type="transmembrane region" description="Helical" evidence="9">
    <location>
        <begin position="213"/>
        <end position="233"/>
    </location>
</feature>
<feature type="transmembrane region" description="Helical" evidence="9">
    <location>
        <begin position="269"/>
        <end position="287"/>
    </location>
</feature>
<evidence type="ECO:0000256" key="2">
    <source>
        <dbReference type="ARBA" id="ARBA00012438"/>
    </source>
</evidence>
<dbReference type="CDD" id="cd00082">
    <property type="entry name" value="HisKA"/>
    <property type="match status" value="1"/>
</dbReference>
<gene>
    <name evidence="11" type="ORF">UX31_C0030G0004</name>
</gene>
<dbReference type="GO" id="GO:0030295">
    <property type="term" value="F:protein kinase activator activity"/>
    <property type="evidence" value="ECO:0007669"/>
    <property type="project" value="TreeGrafter"/>
</dbReference>
<sequence>MFFELFPFSLSEQIALFFLTLSFLMHVGLGFVVWRYALPSIAKRFFLLLVFVETFQIAINFLSTLRWINDEIFLWGGRVAMVSAITFVYLLFLFVYTFLQKKPKLKLRRGRIYLLHFFAIVLIGVSMTPFLFSGVRHFDYGRVPQFSLGVIPHAVFTIGLTVATFFLIFWRYFHAGESDKRKWRYIVIGLVLTFSLLFSLIYLSLIVFHDLRFAPYSGILTLPFVIFASYAILKHHFLDIRIFGTELFAFLIIGISMVQLAFARTVTELLFSAILLILLVLFAILLIRSMTREIKHRADEIALEELQKLDAAKSEFITIASHQLRTPLSGLKGYISMAQEESYGKLPAAMQRILGNMMQATERLISLADSFLNVSRMQSGKIELNRQETDVKTFLDALVHEMRPAAEKRGLNLMWKMPSENLPHVSIDQEKIRTVLTGVLDNAIRYTEKGGVAIQIKEQKTHLRQGYGGQSRGVLISVADTGKGLTPEERKDVFTSFKRGKTAQALWTEGVGLSLYIAKQLVEAHNGRIWAESPGPGQGTTFFVELPIA</sequence>
<dbReference type="InterPro" id="IPR036890">
    <property type="entry name" value="HATPase_C_sf"/>
</dbReference>
<dbReference type="GO" id="GO:0000156">
    <property type="term" value="F:phosphorelay response regulator activity"/>
    <property type="evidence" value="ECO:0007669"/>
    <property type="project" value="TreeGrafter"/>
</dbReference>
<evidence type="ECO:0000256" key="6">
    <source>
        <dbReference type="ARBA" id="ARBA00022777"/>
    </source>
</evidence>
<keyword evidence="9" id="KW-0812">Transmembrane</keyword>
<evidence type="ECO:0000313" key="12">
    <source>
        <dbReference type="Proteomes" id="UP000034107"/>
    </source>
</evidence>
<accession>A0A0G1NJU1</accession>
<keyword evidence="4" id="KW-0808">Transferase</keyword>
<evidence type="ECO:0000256" key="4">
    <source>
        <dbReference type="ARBA" id="ARBA00022679"/>
    </source>
</evidence>
<evidence type="ECO:0000256" key="1">
    <source>
        <dbReference type="ARBA" id="ARBA00000085"/>
    </source>
</evidence>
<dbReference type="EMBL" id="LCLS01000030">
    <property type="protein sequence ID" value="KKU20731.1"/>
    <property type="molecule type" value="Genomic_DNA"/>
</dbReference>
<dbReference type="InterPro" id="IPR003661">
    <property type="entry name" value="HisK_dim/P_dom"/>
</dbReference>
<dbReference type="AlphaFoldDB" id="A0A0G1NJU1"/>
<keyword evidence="8" id="KW-0902">Two-component regulatory system</keyword>
<protein>
    <recommendedName>
        <fullName evidence="2">histidine kinase</fullName>
        <ecNumber evidence="2">2.7.13.3</ecNumber>
    </recommendedName>
</protein>
<proteinExistence type="predicted"/>
<name>A0A0G1NJU1_9BACT</name>
<feature type="transmembrane region" description="Helical" evidence="9">
    <location>
        <begin position="46"/>
        <end position="68"/>
    </location>
</feature>
<dbReference type="InterPro" id="IPR004358">
    <property type="entry name" value="Sig_transdc_His_kin-like_C"/>
</dbReference>
<dbReference type="SMART" id="SM00387">
    <property type="entry name" value="HATPase_c"/>
    <property type="match status" value="1"/>
</dbReference>
<dbReference type="Gene3D" id="1.10.287.130">
    <property type="match status" value="1"/>
</dbReference>
<comment type="caution">
    <text evidence="11">The sequence shown here is derived from an EMBL/GenBank/DDBJ whole genome shotgun (WGS) entry which is preliminary data.</text>
</comment>
<dbReference type="Gene3D" id="3.30.565.10">
    <property type="entry name" value="Histidine kinase-like ATPase, C-terminal domain"/>
    <property type="match status" value="1"/>
</dbReference>
<dbReference type="PROSITE" id="PS50109">
    <property type="entry name" value="HIS_KIN"/>
    <property type="match status" value="1"/>
</dbReference>
<dbReference type="Pfam" id="PF02518">
    <property type="entry name" value="HATPase_c"/>
    <property type="match status" value="1"/>
</dbReference>
<dbReference type="SUPFAM" id="SSF55874">
    <property type="entry name" value="ATPase domain of HSP90 chaperone/DNA topoisomerase II/histidine kinase"/>
    <property type="match status" value="1"/>
</dbReference>
<dbReference type="GO" id="GO:0000155">
    <property type="term" value="F:phosphorelay sensor kinase activity"/>
    <property type="evidence" value="ECO:0007669"/>
    <property type="project" value="InterPro"/>
</dbReference>
<evidence type="ECO:0000256" key="3">
    <source>
        <dbReference type="ARBA" id="ARBA00022553"/>
    </source>
</evidence>
<feature type="transmembrane region" description="Helical" evidence="9">
    <location>
        <begin position="245"/>
        <end position="263"/>
    </location>
</feature>
<dbReference type="SUPFAM" id="SSF47384">
    <property type="entry name" value="Homodimeric domain of signal transducing histidine kinase"/>
    <property type="match status" value="1"/>
</dbReference>